<sequence>TKQYDGIHVHYESHPTYRSANNSSSSASSSQASSQSNSFNSGKSSHNNNKRSSKQSKQNNGKSQLIFNQQQQMLVNHLDCITDLKISELPYPMLISADRDGIVKSLSEGREIFLSLNKLL</sequence>
<dbReference type="OrthoDB" id="242910at2759"/>
<proteinExistence type="predicted"/>
<organism evidence="2 3">
    <name type="scientific">Acaulospora morrowiae</name>
    <dbReference type="NCBI Taxonomy" id="94023"/>
    <lineage>
        <taxon>Eukaryota</taxon>
        <taxon>Fungi</taxon>
        <taxon>Fungi incertae sedis</taxon>
        <taxon>Mucoromycota</taxon>
        <taxon>Glomeromycotina</taxon>
        <taxon>Glomeromycetes</taxon>
        <taxon>Diversisporales</taxon>
        <taxon>Acaulosporaceae</taxon>
        <taxon>Acaulospora</taxon>
    </lineage>
</organism>
<evidence type="ECO:0000313" key="2">
    <source>
        <dbReference type="EMBL" id="CAG8764083.1"/>
    </source>
</evidence>
<dbReference type="Proteomes" id="UP000789342">
    <property type="component" value="Unassembled WGS sequence"/>
</dbReference>
<protein>
    <submittedName>
        <fullName evidence="2">14868_t:CDS:1</fullName>
    </submittedName>
</protein>
<feature type="compositionally biased region" description="Low complexity" evidence="1">
    <location>
        <begin position="19"/>
        <end position="47"/>
    </location>
</feature>
<keyword evidence="3" id="KW-1185">Reference proteome</keyword>
<reference evidence="2" key="1">
    <citation type="submission" date="2021-06" db="EMBL/GenBank/DDBJ databases">
        <authorList>
            <person name="Kallberg Y."/>
            <person name="Tangrot J."/>
            <person name="Rosling A."/>
        </authorList>
    </citation>
    <scope>NUCLEOTIDE SEQUENCE</scope>
    <source>
        <strain evidence="2">CL551</strain>
    </source>
</reference>
<accession>A0A9N9J516</accession>
<dbReference type="AlphaFoldDB" id="A0A9N9J516"/>
<feature type="compositionally biased region" description="Low complexity" evidence="1">
    <location>
        <begin position="55"/>
        <end position="64"/>
    </location>
</feature>
<feature type="compositionally biased region" description="Basic and acidic residues" evidence="1">
    <location>
        <begin position="1"/>
        <end position="15"/>
    </location>
</feature>
<evidence type="ECO:0000256" key="1">
    <source>
        <dbReference type="SAM" id="MobiDB-lite"/>
    </source>
</evidence>
<feature type="non-terminal residue" evidence="2">
    <location>
        <position position="1"/>
    </location>
</feature>
<comment type="caution">
    <text evidence="2">The sequence shown here is derived from an EMBL/GenBank/DDBJ whole genome shotgun (WGS) entry which is preliminary data.</text>
</comment>
<feature type="region of interest" description="Disordered" evidence="1">
    <location>
        <begin position="1"/>
        <end position="67"/>
    </location>
</feature>
<name>A0A9N9J516_9GLOM</name>
<gene>
    <name evidence="2" type="ORF">AMORRO_LOCUS16137</name>
</gene>
<evidence type="ECO:0000313" key="3">
    <source>
        <dbReference type="Proteomes" id="UP000789342"/>
    </source>
</evidence>
<dbReference type="EMBL" id="CAJVPV010042520">
    <property type="protein sequence ID" value="CAG8764083.1"/>
    <property type="molecule type" value="Genomic_DNA"/>
</dbReference>